<reference evidence="1" key="1">
    <citation type="journal article" date="2015" name="Nature">
        <title>Complex archaea that bridge the gap between prokaryotes and eukaryotes.</title>
        <authorList>
            <person name="Spang A."/>
            <person name="Saw J.H."/>
            <person name="Jorgensen S.L."/>
            <person name="Zaremba-Niedzwiedzka K."/>
            <person name="Martijn J."/>
            <person name="Lind A.E."/>
            <person name="van Eijk R."/>
            <person name="Schleper C."/>
            <person name="Guy L."/>
            <person name="Ettema T.J."/>
        </authorList>
    </citation>
    <scope>NUCLEOTIDE SEQUENCE</scope>
</reference>
<comment type="caution">
    <text evidence="1">The sequence shown here is derived from an EMBL/GenBank/DDBJ whole genome shotgun (WGS) entry which is preliminary data.</text>
</comment>
<sequence>DKVPAGKEGAKREYTKWLLLEYSDVTIPSNQEALQVAIGKDMKMSDDLVHQLGLFNMDIHKKADKIDEILAEIDPAEKKETKLISEPSRVKSVILVPNVVRVVSLPKKALDIQRRVARVVREEVERQKGRV</sequence>
<name>A0A0F8WQG0_9ZZZZ</name>
<protein>
    <submittedName>
        <fullName evidence="1">Uncharacterized protein</fullName>
    </submittedName>
</protein>
<evidence type="ECO:0000313" key="1">
    <source>
        <dbReference type="EMBL" id="KKK59177.1"/>
    </source>
</evidence>
<accession>A0A0F8WQG0</accession>
<organism evidence="1">
    <name type="scientific">marine sediment metagenome</name>
    <dbReference type="NCBI Taxonomy" id="412755"/>
    <lineage>
        <taxon>unclassified sequences</taxon>
        <taxon>metagenomes</taxon>
        <taxon>ecological metagenomes</taxon>
    </lineage>
</organism>
<proteinExistence type="predicted"/>
<dbReference type="AlphaFoldDB" id="A0A0F8WQG0"/>
<feature type="non-terminal residue" evidence="1">
    <location>
        <position position="1"/>
    </location>
</feature>
<dbReference type="EMBL" id="LAZR01063610">
    <property type="protein sequence ID" value="KKK59177.1"/>
    <property type="molecule type" value="Genomic_DNA"/>
</dbReference>
<gene>
    <name evidence="1" type="ORF">LCGC14_3036990</name>
</gene>